<dbReference type="EMBL" id="ML119652">
    <property type="protein sequence ID" value="RPA85849.1"/>
    <property type="molecule type" value="Genomic_DNA"/>
</dbReference>
<comment type="subcellular location">
    <subcellularLocation>
        <location evidence="1">Cytoplasm</location>
    </subcellularLocation>
</comment>
<keyword evidence="9" id="KW-0648">Protein biosynthesis</keyword>
<dbReference type="Pfam" id="PF00587">
    <property type="entry name" value="tRNA-synt_2b"/>
    <property type="match status" value="1"/>
</dbReference>
<feature type="domain" description="Aminoacyl-transfer RNA synthetases class-II family profile" evidence="14">
    <location>
        <begin position="85"/>
        <end position="495"/>
    </location>
</feature>
<keyword evidence="6" id="KW-0436">Ligase</keyword>
<feature type="compositionally biased region" description="Low complexity" evidence="13">
    <location>
        <begin position="383"/>
        <end position="392"/>
    </location>
</feature>
<proteinExistence type="inferred from homology"/>
<keyword evidence="7" id="KW-0547">Nucleotide-binding</keyword>
<dbReference type="Pfam" id="PF03129">
    <property type="entry name" value="HGTP_anticodon"/>
    <property type="match status" value="1"/>
</dbReference>
<dbReference type="EC" id="6.1.1.15" evidence="4"/>
<evidence type="ECO:0000256" key="11">
    <source>
        <dbReference type="ARBA" id="ARBA00029731"/>
    </source>
</evidence>
<evidence type="ECO:0000256" key="9">
    <source>
        <dbReference type="ARBA" id="ARBA00022917"/>
    </source>
</evidence>
<dbReference type="InterPro" id="IPR045864">
    <property type="entry name" value="aa-tRNA-synth_II/BPL/LPL"/>
</dbReference>
<dbReference type="InterPro" id="IPR004154">
    <property type="entry name" value="Anticodon-bd"/>
</dbReference>
<dbReference type="STRING" id="1160509.A0A3N4IJ20"/>
<evidence type="ECO:0000256" key="7">
    <source>
        <dbReference type="ARBA" id="ARBA00022741"/>
    </source>
</evidence>
<dbReference type="OrthoDB" id="10267474at2759"/>
<protein>
    <recommendedName>
        <fullName evidence="4">proline--tRNA ligase</fullName>
        <ecNumber evidence="4">6.1.1.15</ecNumber>
    </recommendedName>
    <alternativeName>
        <fullName evidence="11">Prolyl-tRNA synthetase</fullName>
    </alternativeName>
</protein>
<reference evidence="15 16" key="1">
    <citation type="journal article" date="2018" name="Nat. Ecol. Evol.">
        <title>Pezizomycetes genomes reveal the molecular basis of ectomycorrhizal truffle lifestyle.</title>
        <authorList>
            <person name="Murat C."/>
            <person name="Payen T."/>
            <person name="Noel B."/>
            <person name="Kuo A."/>
            <person name="Morin E."/>
            <person name="Chen J."/>
            <person name="Kohler A."/>
            <person name="Krizsan K."/>
            <person name="Balestrini R."/>
            <person name="Da Silva C."/>
            <person name="Montanini B."/>
            <person name="Hainaut M."/>
            <person name="Levati E."/>
            <person name="Barry K.W."/>
            <person name="Belfiori B."/>
            <person name="Cichocki N."/>
            <person name="Clum A."/>
            <person name="Dockter R.B."/>
            <person name="Fauchery L."/>
            <person name="Guy J."/>
            <person name="Iotti M."/>
            <person name="Le Tacon F."/>
            <person name="Lindquist E.A."/>
            <person name="Lipzen A."/>
            <person name="Malagnac F."/>
            <person name="Mello A."/>
            <person name="Molinier V."/>
            <person name="Miyauchi S."/>
            <person name="Poulain J."/>
            <person name="Riccioni C."/>
            <person name="Rubini A."/>
            <person name="Sitrit Y."/>
            <person name="Splivallo R."/>
            <person name="Traeger S."/>
            <person name="Wang M."/>
            <person name="Zifcakova L."/>
            <person name="Wipf D."/>
            <person name="Zambonelli A."/>
            <person name="Paolocci F."/>
            <person name="Nowrousian M."/>
            <person name="Ottonello S."/>
            <person name="Baldrian P."/>
            <person name="Spatafora J.W."/>
            <person name="Henrissat B."/>
            <person name="Nagy L.G."/>
            <person name="Aury J.M."/>
            <person name="Wincker P."/>
            <person name="Grigoriev I.V."/>
            <person name="Bonfante P."/>
            <person name="Martin F.M."/>
        </authorList>
    </citation>
    <scope>NUCLEOTIDE SEQUENCE [LARGE SCALE GENOMIC DNA]</scope>
    <source>
        <strain evidence="15 16">RN42</strain>
    </source>
</reference>
<dbReference type="Proteomes" id="UP000275078">
    <property type="component" value="Unassembled WGS sequence"/>
</dbReference>
<dbReference type="CDD" id="cd00779">
    <property type="entry name" value="ProRS_core_prok"/>
    <property type="match status" value="1"/>
</dbReference>
<evidence type="ECO:0000313" key="16">
    <source>
        <dbReference type="Proteomes" id="UP000275078"/>
    </source>
</evidence>
<dbReference type="InterPro" id="IPR050062">
    <property type="entry name" value="Pro-tRNA_synthetase"/>
</dbReference>
<dbReference type="GO" id="GO:0006433">
    <property type="term" value="P:prolyl-tRNA aminoacylation"/>
    <property type="evidence" value="ECO:0007669"/>
    <property type="project" value="InterPro"/>
</dbReference>
<keyword evidence="10 15" id="KW-0030">Aminoacyl-tRNA synthetase</keyword>
<comment type="subunit">
    <text evidence="3">Homodimer.</text>
</comment>
<comment type="catalytic activity">
    <reaction evidence="12">
        <text>tRNA(Pro) + L-proline + ATP = L-prolyl-tRNA(Pro) + AMP + diphosphate</text>
        <dbReference type="Rhea" id="RHEA:14305"/>
        <dbReference type="Rhea" id="RHEA-COMP:9700"/>
        <dbReference type="Rhea" id="RHEA-COMP:9702"/>
        <dbReference type="ChEBI" id="CHEBI:30616"/>
        <dbReference type="ChEBI" id="CHEBI:33019"/>
        <dbReference type="ChEBI" id="CHEBI:60039"/>
        <dbReference type="ChEBI" id="CHEBI:78442"/>
        <dbReference type="ChEBI" id="CHEBI:78532"/>
        <dbReference type="ChEBI" id="CHEBI:456215"/>
        <dbReference type="EC" id="6.1.1.15"/>
    </reaction>
</comment>
<evidence type="ECO:0000259" key="14">
    <source>
        <dbReference type="PROSITE" id="PS50862"/>
    </source>
</evidence>
<evidence type="ECO:0000256" key="5">
    <source>
        <dbReference type="ARBA" id="ARBA00022490"/>
    </source>
</evidence>
<evidence type="ECO:0000313" key="15">
    <source>
        <dbReference type="EMBL" id="RPA85849.1"/>
    </source>
</evidence>
<evidence type="ECO:0000256" key="6">
    <source>
        <dbReference type="ARBA" id="ARBA00022598"/>
    </source>
</evidence>
<dbReference type="PRINTS" id="PR01046">
    <property type="entry name" value="TRNASYNTHPRO"/>
</dbReference>
<gene>
    <name evidence="15" type="ORF">BJ508DRAFT_411814</name>
</gene>
<dbReference type="PANTHER" id="PTHR42753">
    <property type="entry name" value="MITOCHONDRIAL RIBOSOME PROTEIN L39/PROLYL-TRNA LIGASE FAMILY MEMBER"/>
    <property type="match status" value="1"/>
</dbReference>
<evidence type="ECO:0000256" key="10">
    <source>
        <dbReference type="ARBA" id="ARBA00023146"/>
    </source>
</evidence>
<dbReference type="SUPFAM" id="SSF55681">
    <property type="entry name" value="Class II aaRS and biotin synthetases"/>
    <property type="match status" value="1"/>
</dbReference>
<dbReference type="InterPro" id="IPR006195">
    <property type="entry name" value="aa-tRNA-synth_II"/>
</dbReference>
<dbReference type="PANTHER" id="PTHR42753:SF2">
    <property type="entry name" value="PROLINE--TRNA LIGASE"/>
    <property type="match status" value="1"/>
</dbReference>
<accession>A0A3N4IJ20</accession>
<evidence type="ECO:0000256" key="1">
    <source>
        <dbReference type="ARBA" id="ARBA00004496"/>
    </source>
</evidence>
<dbReference type="PROSITE" id="PS50862">
    <property type="entry name" value="AA_TRNA_LIGASE_II"/>
    <property type="match status" value="1"/>
</dbReference>
<dbReference type="InterPro" id="IPR033730">
    <property type="entry name" value="ProRS_core_prok"/>
</dbReference>
<dbReference type="Gene3D" id="3.40.50.800">
    <property type="entry name" value="Anticodon-binding domain"/>
    <property type="match status" value="1"/>
</dbReference>
<name>A0A3N4IJ20_ASCIM</name>
<dbReference type="GO" id="GO:0005524">
    <property type="term" value="F:ATP binding"/>
    <property type="evidence" value="ECO:0007669"/>
    <property type="project" value="UniProtKB-KW"/>
</dbReference>
<dbReference type="InterPro" id="IPR036621">
    <property type="entry name" value="Anticodon-bd_dom_sf"/>
</dbReference>
<evidence type="ECO:0000256" key="2">
    <source>
        <dbReference type="ARBA" id="ARBA00008226"/>
    </source>
</evidence>
<dbReference type="GO" id="GO:0004827">
    <property type="term" value="F:proline-tRNA ligase activity"/>
    <property type="evidence" value="ECO:0007669"/>
    <property type="project" value="UniProtKB-EC"/>
</dbReference>
<evidence type="ECO:0000256" key="8">
    <source>
        <dbReference type="ARBA" id="ARBA00022840"/>
    </source>
</evidence>
<dbReference type="Gene3D" id="3.30.930.10">
    <property type="entry name" value="Bira Bifunctional Protein, Domain 2"/>
    <property type="match status" value="2"/>
</dbReference>
<sequence>MTSLSRLQTRTARTVMGFVCGRCVGRVNGIRTRGLATDGRERLSQFWIPSGGISKQKDEDANALLTRAGFLRQSQSGIFHMLPLGLRVQEKIEKLIDKHMKSVGASKLSLSTITTEELWKKTGRLEKGGAELFRFQDRSKKSLMLSPTHEEEITQLVAGLVNSYKQLPLRLYQISRKYRDERRPRAGLLRTKEFLMKDLYTFDSTQAEAITTYETVRQAYNNLFKELDLPFLVAEADSGDMGGTLSHEYAFPSPDGEDTVVQCNSCSYTANMECATTKQPLPSDDLSANDIEIFQGISLDRKVLIQAHYPRMWNDQPSRINMASLRRFVPELDPSISNTEVAISLFRKHFTPPPEDDTSSAPFSSIINIFDARIPERLAETASSFSPHSIHPSHTDKTLPTREITTDTGFNLLEISPDDACPRCPTGKLTLQTAIEVGHTFYLGTRYSVPLSAKVAIPDEKAPVPIEMGCHGIGVSRIIAAVAALSKDDKGLVWPAAIAPYQVVVLSGNSDTDAGAVEVYDALKSLGVRQEGKVDVDVVLDDRQERMGFKLKDAEMIGYPFVVAVGRDWGGKKVEVQNRRNGTRKVVGVEELMGEVAEALGKGGE</sequence>
<dbReference type="InterPro" id="IPR002316">
    <property type="entry name" value="Pro-tRNA-ligase_IIa"/>
</dbReference>
<evidence type="ECO:0000256" key="4">
    <source>
        <dbReference type="ARBA" id="ARBA00012831"/>
    </source>
</evidence>
<dbReference type="FunFam" id="3.30.930.10:FF:000066">
    <property type="entry name" value="Proline--tRNA ligase"/>
    <property type="match status" value="1"/>
</dbReference>
<dbReference type="SUPFAM" id="SSF52954">
    <property type="entry name" value="Class II aaRS ABD-related"/>
    <property type="match status" value="1"/>
</dbReference>
<organism evidence="15 16">
    <name type="scientific">Ascobolus immersus RN42</name>
    <dbReference type="NCBI Taxonomy" id="1160509"/>
    <lineage>
        <taxon>Eukaryota</taxon>
        <taxon>Fungi</taxon>
        <taxon>Dikarya</taxon>
        <taxon>Ascomycota</taxon>
        <taxon>Pezizomycotina</taxon>
        <taxon>Pezizomycetes</taxon>
        <taxon>Pezizales</taxon>
        <taxon>Ascobolaceae</taxon>
        <taxon>Ascobolus</taxon>
    </lineage>
</organism>
<keyword evidence="5" id="KW-0963">Cytoplasm</keyword>
<evidence type="ECO:0000256" key="3">
    <source>
        <dbReference type="ARBA" id="ARBA00011738"/>
    </source>
</evidence>
<keyword evidence="16" id="KW-1185">Reference proteome</keyword>
<dbReference type="GO" id="GO:0005739">
    <property type="term" value="C:mitochondrion"/>
    <property type="evidence" value="ECO:0007669"/>
    <property type="project" value="TreeGrafter"/>
</dbReference>
<dbReference type="AlphaFoldDB" id="A0A3N4IJ20"/>
<feature type="region of interest" description="Disordered" evidence="13">
    <location>
        <begin position="382"/>
        <end position="401"/>
    </location>
</feature>
<keyword evidence="8" id="KW-0067">ATP-binding</keyword>
<evidence type="ECO:0000256" key="12">
    <source>
        <dbReference type="ARBA" id="ARBA00047671"/>
    </source>
</evidence>
<dbReference type="InterPro" id="IPR002314">
    <property type="entry name" value="aa-tRNA-synt_IIb"/>
</dbReference>
<evidence type="ECO:0000256" key="13">
    <source>
        <dbReference type="SAM" id="MobiDB-lite"/>
    </source>
</evidence>
<comment type="similarity">
    <text evidence="2">Belongs to the class-II aminoacyl-tRNA synthetase family.</text>
</comment>